<dbReference type="SUPFAM" id="SSF52540">
    <property type="entry name" value="P-loop containing nucleoside triphosphate hydrolases"/>
    <property type="match status" value="1"/>
</dbReference>
<name>A0A2H1V3A6_SPOFR</name>
<feature type="domain" description="Helicase/UvrB N-terminal" evidence="1">
    <location>
        <begin position="14"/>
        <end position="82"/>
    </location>
</feature>
<dbReference type="GO" id="GO:0005737">
    <property type="term" value="C:cytoplasm"/>
    <property type="evidence" value="ECO:0007669"/>
    <property type="project" value="TreeGrafter"/>
</dbReference>
<dbReference type="PANTHER" id="PTHR14074">
    <property type="entry name" value="HELICASE WITH DEATH DOMAIN-RELATED"/>
    <property type="match status" value="1"/>
</dbReference>
<accession>A0A2H1V3A6</accession>
<dbReference type="GO" id="GO:0005524">
    <property type="term" value="F:ATP binding"/>
    <property type="evidence" value="ECO:0007669"/>
    <property type="project" value="InterPro"/>
</dbReference>
<evidence type="ECO:0000259" key="1">
    <source>
        <dbReference type="Pfam" id="PF04851"/>
    </source>
</evidence>
<dbReference type="GO" id="GO:0003677">
    <property type="term" value="F:DNA binding"/>
    <property type="evidence" value="ECO:0007669"/>
    <property type="project" value="InterPro"/>
</dbReference>
<dbReference type="InterPro" id="IPR027417">
    <property type="entry name" value="P-loop_NTPase"/>
</dbReference>
<dbReference type="InterPro" id="IPR006935">
    <property type="entry name" value="Helicase/UvrB_N"/>
</dbReference>
<reference evidence="2" key="1">
    <citation type="submission" date="2016-07" db="EMBL/GenBank/DDBJ databases">
        <authorList>
            <person name="Bretaudeau A."/>
        </authorList>
    </citation>
    <scope>NUCLEOTIDE SEQUENCE</scope>
    <source>
        <strain evidence="2">Rice</strain>
        <tissue evidence="2">Whole body</tissue>
    </source>
</reference>
<evidence type="ECO:0000313" key="2">
    <source>
        <dbReference type="EMBL" id="SOQ35328.1"/>
    </source>
</evidence>
<proteinExistence type="predicted"/>
<protein>
    <submittedName>
        <fullName evidence="2">SFRICE_025361</fullName>
    </submittedName>
</protein>
<dbReference type="InterPro" id="IPR051363">
    <property type="entry name" value="RLR_Helicase"/>
</dbReference>
<dbReference type="EMBL" id="ODYU01000475">
    <property type="protein sequence ID" value="SOQ35328.1"/>
    <property type="molecule type" value="Genomic_DNA"/>
</dbReference>
<dbReference type="AlphaFoldDB" id="A0A2H1V3A6"/>
<dbReference type="GO" id="GO:0016787">
    <property type="term" value="F:hydrolase activity"/>
    <property type="evidence" value="ECO:0007669"/>
    <property type="project" value="InterPro"/>
</dbReference>
<gene>
    <name evidence="2" type="ORF">SFRICE_025361</name>
</gene>
<sequence length="91" mass="10395">MEVDEYTEAGDQLKARPYQAQLEEIADKHNTIIYLPTGSGKTYIAVCLIKRFRQALLKPWGRGGKRTFFLVNNVPLVNQQLEFASLKNLIL</sequence>
<dbReference type="Gene3D" id="3.40.50.300">
    <property type="entry name" value="P-loop containing nucleotide triphosphate hydrolases"/>
    <property type="match status" value="1"/>
</dbReference>
<organism evidence="2">
    <name type="scientific">Spodoptera frugiperda</name>
    <name type="common">Fall armyworm</name>
    <dbReference type="NCBI Taxonomy" id="7108"/>
    <lineage>
        <taxon>Eukaryota</taxon>
        <taxon>Metazoa</taxon>
        <taxon>Ecdysozoa</taxon>
        <taxon>Arthropoda</taxon>
        <taxon>Hexapoda</taxon>
        <taxon>Insecta</taxon>
        <taxon>Pterygota</taxon>
        <taxon>Neoptera</taxon>
        <taxon>Endopterygota</taxon>
        <taxon>Lepidoptera</taxon>
        <taxon>Glossata</taxon>
        <taxon>Ditrysia</taxon>
        <taxon>Noctuoidea</taxon>
        <taxon>Noctuidae</taxon>
        <taxon>Amphipyrinae</taxon>
        <taxon>Spodoptera</taxon>
    </lineage>
</organism>
<dbReference type="PANTHER" id="PTHR14074:SF16">
    <property type="entry name" value="ANTIVIRAL INNATE IMMUNE RESPONSE RECEPTOR RIG-I"/>
    <property type="match status" value="1"/>
</dbReference>
<dbReference type="Pfam" id="PF04851">
    <property type="entry name" value="ResIII"/>
    <property type="match status" value="1"/>
</dbReference>